<evidence type="ECO:0000313" key="9">
    <source>
        <dbReference type="Proteomes" id="UP000634004"/>
    </source>
</evidence>
<feature type="chain" id="PRO_5035301479" description="17 kDa surface antigen" evidence="6">
    <location>
        <begin position="27"/>
        <end position="243"/>
    </location>
</feature>
<keyword evidence="4" id="KW-0449">Lipoprotein</keyword>
<evidence type="ECO:0000256" key="3">
    <source>
        <dbReference type="ARBA" id="ARBA00015281"/>
    </source>
</evidence>
<feature type="compositionally biased region" description="Polar residues" evidence="5">
    <location>
        <begin position="110"/>
        <end position="120"/>
    </location>
</feature>
<organism evidence="8 9">
    <name type="scientific">Algimonas arctica</name>
    <dbReference type="NCBI Taxonomy" id="1479486"/>
    <lineage>
        <taxon>Bacteria</taxon>
        <taxon>Pseudomonadati</taxon>
        <taxon>Pseudomonadota</taxon>
        <taxon>Alphaproteobacteria</taxon>
        <taxon>Maricaulales</taxon>
        <taxon>Robiginitomaculaceae</taxon>
        <taxon>Algimonas</taxon>
    </lineage>
</organism>
<evidence type="ECO:0000259" key="7">
    <source>
        <dbReference type="Pfam" id="PF05433"/>
    </source>
</evidence>
<feature type="region of interest" description="Disordered" evidence="5">
    <location>
        <begin position="216"/>
        <end position="243"/>
    </location>
</feature>
<keyword evidence="6" id="KW-0732">Signal</keyword>
<dbReference type="Pfam" id="PF05433">
    <property type="entry name" value="Rick_17kDa_Anti"/>
    <property type="match status" value="1"/>
</dbReference>
<comment type="caution">
    <text evidence="8">The sequence shown here is derived from an EMBL/GenBank/DDBJ whole genome shotgun (WGS) entry which is preliminary data.</text>
</comment>
<reference evidence="8" key="1">
    <citation type="journal article" date="2014" name="Int. J. Syst. Evol. Microbiol.">
        <title>Complete genome sequence of Corynebacterium casei LMG S-19264T (=DSM 44701T), isolated from a smear-ripened cheese.</title>
        <authorList>
            <consortium name="US DOE Joint Genome Institute (JGI-PGF)"/>
            <person name="Walter F."/>
            <person name="Albersmeier A."/>
            <person name="Kalinowski J."/>
            <person name="Ruckert C."/>
        </authorList>
    </citation>
    <scope>NUCLEOTIDE SEQUENCE</scope>
    <source>
        <strain evidence="8">KCTC 32513</strain>
    </source>
</reference>
<proteinExistence type="inferred from homology"/>
<protein>
    <recommendedName>
        <fullName evidence="3">17 kDa surface antigen</fullName>
    </recommendedName>
</protein>
<name>A0A8J3CQU8_9PROT</name>
<dbReference type="RefSeq" id="WP_189497135.1">
    <property type="nucleotide sequence ID" value="NZ_BMZH01000005.1"/>
</dbReference>
<dbReference type="Proteomes" id="UP000634004">
    <property type="component" value="Unassembled WGS sequence"/>
</dbReference>
<accession>A0A8J3CQU8</accession>
<evidence type="ECO:0000256" key="5">
    <source>
        <dbReference type="SAM" id="MobiDB-lite"/>
    </source>
</evidence>
<feature type="domain" description="Glycine zipper 2TM" evidence="7">
    <location>
        <begin position="40"/>
        <end position="81"/>
    </location>
</feature>
<sequence length="243" mass="27307">MKQFTKSLAVASVAAAAFALPATASASDYRKCKDTQAAIAGGLIGGSLGTVLGEEIAGRNDKTEGAIAGALIGGIIGAAIGDGASDCEKDDRTYRNNRVISTAHTPTYQTAQYHGRQNNTRGYQQNQRGYNNRGQNNRGYNDRGYGNQRGYNAQQHDQDLRQIDRRMSRLRAERDDLKRAQRYQHGRRGIQRRLNEISYQLDALKDERRQVKRAWDNRRQPRGHQTQTRRGHYHGQTVCYSDH</sequence>
<feature type="region of interest" description="Disordered" evidence="5">
    <location>
        <begin position="110"/>
        <end position="158"/>
    </location>
</feature>
<evidence type="ECO:0000256" key="2">
    <source>
        <dbReference type="ARBA" id="ARBA00008681"/>
    </source>
</evidence>
<dbReference type="AlphaFoldDB" id="A0A8J3CQU8"/>
<feature type="signal peptide" evidence="6">
    <location>
        <begin position="1"/>
        <end position="26"/>
    </location>
</feature>
<evidence type="ECO:0000256" key="4">
    <source>
        <dbReference type="ARBA" id="ARBA00023288"/>
    </source>
</evidence>
<comment type="subcellular location">
    <subcellularLocation>
        <location evidence="1">Cell outer membrane</location>
        <topology evidence="1">Lipid-anchor</topology>
    </subcellularLocation>
</comment>
<dbReference type="InterPro" id="IPR008816">
    <property type="entry name" value="Gly_zipper_2TM_dom"/>
</dbReference>
<reference evidence="8" key="2">
    <citation type="submission" date="2020-09" db="EMBL/GenBank/DDBJ databases">
        <authorList>
            <person name="Sun Q."/>
            <person name="Kim S."/>
        </authorList>
    </citation>
    <scope>NUCLEOTIDE SEQUENCE</scope>
    <source>
        <strain evidence="8">KCTC 32513</strain>
    </source>
</reference>
<feature type="compositionally biased region" description="Low complexity" evidence="5">
    <location>
        <begin position="121"/>
        <end position="152"/>
    </location>
</feature>
<evidence type="ECO:0000313" key="8">
    <source>
        <dbReference type="EMBL" id="GHA93414.1"/>
    </source>
</evidence>
<keyword evidence="9" id="KW-1185">Reference proteome</keyword>
<comment type="similarity">
    <text evidence="2">Belongs to the rickettsiale 17 kDa surface antigen family.</text>
</comment>
<dbReference type="EMBL" id="BMZH01000005">
    <property type="protein sequence ID" value="GHA93414.1"/>
    <property type="molecule type" value="Genomic_DNA"/>
</dbReference>
<gene>
    <name evidence="8" type="ORF">GCM10009069_15600</name>
</gene>
<evidence type="ECO:0000256" key="1">
    <source>
        <dbReference type="ARBA" id="ARBA00004459"/>
    </source>
</evidence>
<evidence type="ECO:0000256" key="6">
    <source>
        <dbReference type="SAM" id="SignalP"/>
    </source>
</evidence>